<name>A0A164DZQ5_9CRUS</name>
<dbReference type="EMBL" id="LRGB01025494">
    <property type="protein sequence ID" value="KZR96276.1"/>
    <property type="molecule type" value="Genomic_DNA"/>
</dbReference>
<gene>
    <name evidence="6" type="ORF">APZ42_009476</name>
</gene>
<reference evidence="6 7" key="1">
    <citation type="submission" date="2016-03" db="EMBL/GenBank/DDBJ databases">
        <title>EvidentialGene: Evidence-directed Construction of Genes on Genomes.</title>
        <authorList>
            <person name="Gilbert D.G."/>
            <person name="Choi J.-H."/>
            <person name="Mockaitis K."/>
            <person name="Colbourne J."/>
            <person name="Pfrender M."/>
        </authorList>
    </citation>
    <scope>NUCLEOTIDE SEQUENCE [LARGE SCALE GENOMIC DNA]</scope>
    <source>
        <strain evidence="6 7">Xinb3</strain>
        <tissue evidence="6">Complete organism</tissue>
    </source>
</reference>
<dbReference type="STRING" id="35525.A0A164DZQ5"/>
<dbReference type="PANTHER" id="PTHR34072">
    <property type="entry name" value="ENZYMATIC POLYPROTEIN-RELATED"/>
    <property type="match status" value="1"/>
</dbReference>
<feature type="non-terminal residue" evidence="6">
    <location>
        <position position="79"/>
    </location>
</feature>
<keyword evidence="3" id="KW-0255">Endonuclease</keyword>
<evidence type="ECO:0000313" key="7">
    <source>
        <dbReference type="Proteomes" id="UP000076858"/>
    </source>
</evidence>
<evidence type="ECO:0000313" key="6">
    <source>
        <dbReference type="EMBL" id="KZR96276.1"/>
    </source>
</evidence>
<dbReference type="PANTHER" id="PTHR34072:SF58">
    <property type="entry name" value="DNA (CYTOSINE-5-)-METHYLTRANSFERASE"/>
    <property type="match status" value="1"/>
</dbReference>
<dbReference type="InterPro" id="IPR041577">
    <property type="entry name" value="RT_RNaseH_2"/>
</dbReference>
<protein>
    <recommendedName>
        <fullName evidence="5">Reverse transcriptase/retrotransposon-derived protein RNase H-like domain-containing protein</fullName>
    </recommendedName>
</protein>
<evidence type="ECO:0000256" key="3">
    <source>
        <dbReference type="ARBA" id="ARBA00022759"/>
    </source>
</evidence>
<keyword evidence="4" id="KW-0695">RNA-directed DNA polymerase</keyword>
<evidence type="ECO:0000256" key="4">
    <source>
        <dbReference type="ARBA" id="ARBA00022918"/>
    </source>
</evidence>
<dbReference type="SUPFAM" id="SSF56672">
    <property type="entry name" value="DNA/RNA polymerases"/>
    <property type="match status" value="1"/>
</dbReference>
<feature type="domain" description="Reverse transcriptase/retrotransposon-derived protein RNase H-like" evidence="5">
    <location>
        <begin position="1"/>
        <end position="79"/>
    </location>
</feature>
<keyword evidence="7" id="KW-1185">Reference proteome</keyword>
<sequence length="79" mass="8935">WGEEHQRSFEAMKTILISPPILAHPRYDLPMEIHCDASNYGVGAVLVQKHGDEEHVIAYASRLLSNPEINYSVSEKECL</sequence>
<dbReference type="Gene3D" id="3.10.20.370">
    <property type="match status" value="1"/>
</dbReference>
<dbReference type="AlphaFoldDB" id="A0A164DZQ5"/>
<feature type="non-terminal residue" evidence="6">
    <location>
        <position position="1"/>
    </location>
</feature>
<dbReference type="Proteomes" id="UP000076858">
    <property type="component" value="Unassembled WGS sequence"/>
</dbReference>
<evidence type="ECO:0000256" key="1">
    <source>
        <dbReference type="ARBA" id="ARBA00022695"/>
    </source>
</evidence>
<dbReference type="InterPro" id="IPR043502">
    <property type="entry name" value="DNA/RNA_pol_sf"/>
</dbReference>
<keyword evidence="3" id="KW-0378">Hydrolase</keyword>
<keyword evidence="1" id="KW-0548">Nucleotidyltransferase</keyword>
<organism evidence="6 7">
    <name type="scientific">Daphnia magna</name>
    <dbReference type="NCBI Taxonomy" id="35525"/>
    <lineage>
        <taxon>Eukaryota</taxon>
        <taxon>Metazoa</taxon>
        <taxon>Ecdysozoa</taxon>
        <taxon>Arthropoda</taxon>
        <taxon>Crustacea</taxon>
        <taxon>Branchiopoda</taxon>
        <taxon>Diplostraca</taxon>
        <taxon>Cladocera</taxon>
        <taxon>Anomopoda</taxon>
        <taxon>Daphniidae</taxon>
        <taxon>Daphnia</taxon>
    </lineage>
</organism>
<evidence type="ECO:0000256" key="2">
    <source>
        <dbReference type="ARBA" id="ARBA00022722"/>
    </source>
</evidence>
<dbReference type="GO" id="GO:0004519">
    <property type="term" value="F:endonuclease activity"/>
    <property type="evidence" value="ECO:0007669"/>
    <property type="project" value="UniProtKB-KW"/>
</dbReference>
<keyword evidence="2" id="KW-0540">Nuclease</keyword>
<dbReference type="FunFam" id="3.10.20.370:FF:000001">
    <property type="entry name" value="Retrovirus-related Pol polyprotein from transposon 17.6-like protein"/>
    <property type="match status" value="1"/>
</dbReference>
<dbReference type="Pfam" id="PF17919">
    <property type="entry name" value="RT_RNaseH_2"/>
    <property type="match status" value="1"/>
</dbReference>
<dbReference type="GO" id="GO:0003964">
    <property type="term" value="F:RNA-directed DNA polymerase activity"/>
    <property type="evidence" value="ECO:0007669"/>
    <property type="project" value="UniProtKB-KW"/>
</dbReference>
<comment type="caution">
    <text evidence="6">The sequence shown here is derived from an EMBL/GenBank/DDBJ whole genome shotgun (WGS) entry which is preliminary data.</text>
</comment>
<proteinExistence type="predicted"/>
<keyword evidence="1" id="KW-0808">Transferase</keyword>
<accession>A0A164DZQ5</accession>
<evidence type="ECO:0000259" key="5">
    <source>
        <dbReference type="Pfam" id="PF17919"/>
    </source>
</evidence>